<evidence type="ECO:0000313" key="2">
    <source>
        <dbReference type="EMBL" id="KAG5393360.1"/>
    </source>
</evidence>
<dbReference type="EMBL" id="JADBGQ010000006">
    <property type="protein sequence ID" value="KAG5393360.1"/>
    <property type="molecule type" value="Genomic_DNA"/>
</dbReference>
<sequence>MRVPGWMSRREASGGNYPFGDLWNRRYVFMKTNEASGCPQSWCSVDASMRLAMEIPKRFQRVAFLVSREALRHTRVWGSILRLSISAVYDEYHKAKTWKRHPYSPHMPRFDSMVSPTGSSSSLPTTVSAGPRLLAPGPDTGHDDPAGSGHSAD</sequence>
<dbReference type="Proteomes" id="UP000823674">
    <property type="component" value="Chromosome A06"/>
</dbReference>
<name>A0ABQ7M3H8_BRACM</name>
<protein>
    <submittedName>
        <fullName evidence="2">Uncharacterized protein</fullName>
    </submittedName>
</protein>
<keyword evidence="3" id="KW-1185">Reference proteome</keyword>
<proteinExistence type="predicted"/>
<comment type="caution">
    <text evidence="2">The sequence shown here is derived from an EMBL/GenBank/DDBJ whole genome shotgun (WGS) entry which is preliminary data.</text>
</comment>
<evidence type="ECO:0000256" key="1">
    <source>
        <dbReference type="SAM" id="MobiDB-lite"/>
    </source>
</evidence>
<accession>A0ABQ7M3H8</accession>
<reference evidence="2 3" key="1">
    <citation type="submission" date="2021-03" db="EMBL/GenBank/DDBJ databases">
        <authorList>
            <person name="King G.J."/>
            <person name="Bancroft I."/>
            <person name="Baten A."/>
            <person name="Bloomfield J."/>
            <person name="Borpatragohain P."/>
            <person name="He Z."/>
            <person name="Irish N."/>
            <person name="Irwin J."/>
            <person name="Liu K."/>
            <person name="Mauleon R.P."/>
            <person name="Moore J."/>
            <person name="Morris R."/>
            <person name="Ostergaard L."/>
            <person name="Wang B."/>
            <person name="Wells R."/>
        </authorList>
    </citation>
    <scope>NUCLEOTIDE SEQUENCE [LARGE SCALE GENOMIC DNA]</scope>
    <source>
        <strain evidence="2">R-o-18</strain>
        <tissue evidence="2">Leaf</tissue>
    </source>
</reference>
<gene>
    <name evidence="2" type="primary">A06g504940.1_BraROA</name>
    <name evidence="2" type="ORF">IGI04_023323</name>
</gene>
<feature type="region of interest" description="Disordered" evidence="1">
    <location>
        <begin position="109"/>
        <end position="153"/>
    </location>
</feature>
<feature type="compositionally biased region" description="Low complexity" evidence="1">
    <location>
        <begin position="112"/>
        <end position="128"/>
    </location>
</feature>
<evidence type="ECO:0000313" key="3">
    <source>
        <dbReference type="Proteomes" id="UP000823674"/>
    </source>
</evidence>
<organism evidence="2 3">
    <name type="scientific">Brassica rapa subsp. trilocularis</name>
    <dbReference type="NCBI Taxonomy" id="1813537"/>
    <lineage>
        <taxon>Eukaryota</taxon>
        <taxon>Viridiplantae</taxon>
        <taxon>Streptophyta</taxon>
        <taxon>Embryophyta</taxon>
        <taxon>Tracheophyta</taxon>
        <taxon>Spermatophyta</taxon>
        <taxon>Magnoliopsida</taxon>
        <taxon>eudicotyledons</taxon>
        <taxon>Gunneridae</taxon>
        <taxon>Pentapetalae</taxon>
        <taxon>rosids</taxon>
        <taxon>malvids</taxon>
        <taxon>Brassicales</taxon>
        <taxon>Brassicaceae</taxon>
        <taxon>Brassiceae</taxon>
        <taxon>Brassica</taxon>
    </lineage>
</organism>